<dbReference type="WBParaSite" id="maker-PairedContig_372-snap-gene-0.16-mRNA-1">
    <property type="protein sequence ID" value="maker-PairedContig_372-snap-gene-0.16-mRNA-1"/>
    <property type="gene ID" value="maker-PairedContig_372-snap-gene-0.16"/>
</dbReference>
<evidence type="ECO:0000256" key="3">
    <source>
        <dbReference type="ARBA" id="ARBA00022692"/>
    </source>
</evidence>
<keyword evidence="2 7" id="KW-1003">Cell membrane</keyword>
<evidence type="ECO:0000256" key="6">
    <source>
        <dbReference type="ARBA" id="ARBA00025718"/>
    </source>
</evidence>
<evidence type="ECO:0000256" key="8">
    <source>
        <dbReference type="SAM" id="Phobius"/>
    </source>
</evidence>
<organism evidence="9">
    <name type="scientific">Wuchereria bancrofti</name>
    <dbReference type="NCBI Taxonomy" id="6293"/>
    <lineage>
        <taxon>Eukaryota</taxon>
        <taxon>Metazoa</taxon>
        <taxon>Ecdysozoa</taxon>
        <taxon>Nematoda</taxon>
        <taxon>Chromadorea</taxon>
        <taxon>Rhabditida</taxon>
        <taxon>Spirurina</taxon>
        <taxon>Spiruromorpha</taxon>
        <taxon>Filarioidea</taxon>
        <taxon>Onchocercidae</taxon>
        <taxon>Wuchereria</taxon>
    </lineage>
</organism>
<evidence type="ECO:0000256" key="2">
    <source>
        <dbReference type="ARBA" id="ARBA00022475"/>
    </source>
</evidence>
<dbReference type="AlphaFoldDB" id="A0A1I8EP39"/>
<feature type="transmembrane region" description="Helical" evidence="8">
    <location>
        <begin position="280"/>
        <end position="303"/>
    </location>
</feature>
<feature type="transmembrane region" description="Helical" evidence="8">
    <location>
        <begin position="214"/>
        <end position="233"/>
    </location>
</feature>
<evidence type="ECO:0000256" key="1">
    <source>
        <dbReference type="ARBA" id="ARBA00004651"/>
    </source>
</evidence>
<comment type="similarity">
    <text evidence="6 7">Belongs to the Vang family.</text>
</comment>
<keyword evidence="4 8" id="KW-1133">Transmembrane helix</keyword>
<proteinExistence type="inferred from homology"/>
<accession>A0A1I8EP39</accession>
<reference evidence="9" key="1">
    <citation type="submission" date="2016-11" db="UniProtKB">
        <authorList>
            <consortium name="WormBaseParasite"/>
        </authorList>
    </citation>
    <scope>IDENTIFICATION</scope>
    <source>
        <strain evidence="9">pt0022</strain>
    </source>
</reference>
<feature type="transmembrane region" description="Helical" evidence="8">
    <location>
        <begin position="168"/>
        <end position="194"/>
    </location>
</feature>
<protein>
    <recommendedName>
        <fullName evidence="7">Vang-like protein</fullName>
    </recommendedName>
</protein>
<evidence type="ECO:0000313" key="9">
    <source>
        <dbReference type="WBParaSite" id="maker-PairedContig_372-snap-gene-0.16-mRNA-1"/>
    </source>
</evidence>
<evidence type="ECO:0000256" key="5">
    <source>
        <dbReference type="ARBA" id="ARBA00023136"/>
    </source>
</evidence>
<dbReference type="PIRSF" id="PIRSF007991">
    <property type="entry name" value="Strabismus"/>
    <property type="match status" value="1"/>
</dbReference>
<keyword evidence="3 8" id="KW-0812">Transmembrane</keyword>
<keyword evidence="5 7" id="KW-0472">Membrane</keyword>
<dbReference type="InterPro" id="IPR009539">
    <property type="entry name" value="VANGL"/>
</dbReference>
<dbReference type="STRING" id="6293.A0A1I8EP39"/>
<dbReference type="PANTHER" id="PTHR20886">
    <property type="entry name" value="VANG-LIKE PROTEIN"/>
    <property type="match status" value="1"/>
</dbReference>
<evidence type="ECO:0000256" key="4">
    <source>
        <dbReference type="ARBA" id="ARBA00022989"/>
    </source>
</evidence>
<dbReference type="Pfam" id="PF06638">
    <property type="entry name" value="Strabismus"/>
    <property type="match status" value="1"/>
</dbReference>
<comment type="subcellular location">
    <subcellularLocation>
        <location evidence="1">Cell membrane</location>
        <topology evidence="1">Multi-pass membrane protein</topology>
    </subcellularLocation>
</comment>
<feature type="transmembrane region" description="Helical" evidence="8">
    <location>
        <begin position="245"/>
        <end position="268"/>
    </location>
</feature>
<sequence length="600" mass="66741">MPLCASLVIPSKLRYPGPVMSHTSGHRGSHSACTNVLLLCLTPVNNEHGVGCGSTGRYTRGSNECTNYLIHRDASINSGRRSSSHRNLRMIRNLSRGCAGSVDVGTSFIPSFSAAASEGMKLTADDDNWAENTTVITGTTSEHSYSGLAERALVAPVGRVVARRCSRIFWLFSASLISFVALISPSFMVVLPIILYQVGFGWPEVLCGADCQGLMLNLAVKTMLLLGALWAMYFRHASADMPRLFFHRTALTLLALFILFAFWLFYSVRILFEKESSCNVIIGFALSLLDAMLYLHYITVIVLELRALKPEFIVSVVRDPDGESRTFSLGLMSIQEAAVHVLRMYYSTFPSYNPYMDKSFNGGSMHFRSGNLGASQPTGGFKMYDIEGLGNECTITEVNARAIMEAAAKRRVGGHNERYHEIIEWERRVQKRKYRLISTTEEAFASVQSVTANNQNKIFGEPMEALGAAQAVFSAIARPLNKYLKLTRQQPRHTADQVVAHLARCLSLRFTAATFLQRFFSSKFPFPEHVRETKWSIVCNVQASAGIRHGTVFVLRCHERDDDAGVQLLCSLHSFPFFNLTEQQSLTSKFALKITPESNV</sequence>
<dbReference type="GO" id="GO:0005886">
    <property type="term" value="C:plasma membrane"/>
    <property type="evidence" value="ECO:0007669"/>
    <property type="project" value="UniProtKB-SubCell"/>
</dbReference>
<name>A0A1I8EP39_WUCBA</name>
<evidence type="ECO:0000256" key="7">
    <source>
        <dbReference type="PIRNR" id="PIRNR007991"/>
    </source>
</evidence>